<dbReference type="PANTHER" id="PTHR42981">
    <property type="entry name" value="PYRUVATE DEHYDROGENASE [UBIQUINONE]"/>
    <property type="match status" value="1"/>
</dbReference>
<dbReference type="Pfam" id="PF00205">
    <property type="entry name" value="TPP_enzyme_M"/>
    <property type="match status" value="1"/>
</dbReference>
<dbReference type="SUPFAM" id="SSF52518">
    <property type="entry name" value="Thiamin diphosphate-binding fold (THDP-binding)"/>
    <property type="match status" value="2"/>
</dbReference>
<keyword evidence="7" id="KW-0670">Pyruvate</keyword>
<keyword evidence="8" id="KW-1185">Reference proteome</keyword>
<feature type="domain" description="Thiamine pyrophosphate enzyme N-terminal TPP-binding" evidence="6">
    <location>
        <begin position="4"/>
        <end position="116"/>
    </location>
</feature>
<evidence type="ECO:0000256" key="2">
    <source>
        <dbReference type="ARBA" id="ARBA00023052"/>
    </source>
</evidence>
<dbReference type="GO" id="GO:0030976">
    <property type="term" value="F:thiamine pyrophosphate binding"/>
    <property type="evidence" value="ECO:0007669"/>
    <property type="project" value="InterPro"/>
</dbReference>
<feature type="domain" description="Thiamine pyrophosphate enzyme central" evidence="4">
    <location>
        <begin position="190"/>
        <end position="318"/>
    </location>
</feature>
<dbReference type="InterPro" id="IPR029035">
    <property type="entry name" value="DHS-like_NAD/FAD-binding_dom"/>
</dbReference>
<reference evidence="7 8" key="1">
    <citation type="submission" date="2019-03" db="EMBL/GenBank/DDBJ databases">
        <title>San Antonio Military Medical Center submission to MRSN (WRAIR), pending publication.</title>
        <authorList>
            <person name="Blyth D.M."/>
            <person name="Mccarthy S.L."/>
            <person name="Schall S.E."/>
            <person name="Stam J.A."/>
            <person name="Ong A.C."/>
            <person name="Mcgann P.T."/>
        </authorList>
    </citation>
    <scope>NUCLEOTIDE SEQUENCE [LARGE SCALE GENOMIC DNA]</scope>
    <source>
        <strain evidence="7 8">MRSN571793</strain>
    </source>
</reference>
<organism evidence="7 8">
    <name type="scientific">Dysgonomonas capnocytophagoides</name>
    <dbReference type="NCBI Taxonomy" id="45254"/>
    <lineage>
        <taxon>Bacteria</taxon>
        <taxon>Pseudomonadati</taxon>
        <taxon>Bacteroidota</taxon>
        <taxon>Bacteroidia</taxon>
        <taxon>Bacteroidales</taxon>
        <taxon>Dysgonomonadaceae</taxon>
        <taxon>Dysgonomonas</taxon>
    </lineage>
</organism>
<dbReference type="Proteomes" id="UP000297861">
    <property type="component" value="Unassembled WGS sequence"/>
</dbReference>
<dbReference type="STRING" id="1121485.GCA_000426485_02320"/>
<keyword evidence="7" id="KW-0830">Ubiquinone</keyword>
<evidence type="ECO:0000259" key="4">
    <source>
        <dbReference type="Pfam" id="PF00205"/>
    </source>
</evidence>
<dbReference type="InterPro" id="IPR047211">
    <property type="entry name" value="POXB-like"/>
</dbReference>
<dbReference type="PROSITE" id="PS00187">
    <property type="entry name" value="TPP_ENZYMES"/>
    <property type="match status" value="1"/>
</dbReference>
<proteinExistence type="inferred from homology"/>
<dbReference type="InterPro" id="IPR011766">
    <property type="entry name" value="TPP_enzyme_TPP-bd"/>
</dbReference>
<dbReference type="PANTHER" id="PTHR42981:SF2">
    <property type="entry name" value="PYRUVATE DEHYDROGENASE [UBIQUINONE]"/>
    <property type="match status" value="1"/>
</dbReference>
<dbReference type="Gene3D" id="3.40.50.970">
    <property type="match status" value="2"/>
</dbReference>
<dbReference type="InterPro" id="IPR012000">
    <property type="entry name" value="Thiamin_PyroP_enz_cen_dom"/>
</dbReference>
<dbReference type="RefSeq" id="WP_026626228.1">
    <property type="nucleotide sequence ID" value="NZ_AP028867.1"/>
</dbReference>
<dbReference type="InterPro" id="IPR012001">
    <property type="entry name" value="Thiamin_PyroP_enz_TPP-bd_dom"/>
</dbReference>
<dbReference type="Pfam" id="PF02776">
    <property type="entry name" value="TPP_enzyme_N"/>
    <property type="match status" value="1"/>
</dbReference>
<accession>A0A4Y8L8Q1</accession>
<name>A0A4Y8L8Q1_9BACT</name>
<evidence type="ECO:0000256" key="3">
    <source>
        <dbReference type="RuleBase" id="RU362132"/>
    </source>
</evidence>
<evidence type="ECO:0000256" key="1">
    <source>
        <dbReference type="ARBA" id="ARBA00007812"/>
    </source>
</evidence>
<dbReference type="Gene3D" id="3.40.50.1220">
    <property type="entry name" value="TPP-binding domain"/>
    <property type="match status" value="1"/>
</dbReference>
<dbReference type="EMBL" id="SOML01000003">
    <property type="protein sequence ID" value="TFD97450.1"/>
    <property type="molecule type" value="Genomic_DNA"/>
</dbReference>
<dbReference type="SUPFAM" id="SSF52467">
    <property type="entry name" value="DHS-like NAD/FAD-binding domain"/>
    <property type="match status" value="1"/>
</dbReference>
<comment type="caution">
    <text evidence="7">The sequence shown here is derived from an EMBL/GenBank/DDBJ whole genome shotgun (WGS) entry which is preliminary data.</text>
</comment>
<evidence type="ECO:0000259" key="5">
    <source>
        <dbReference type="Pfam" id="PF02775"/>
    </source>
</evidence>
<evidence type="ECO:0000313" key="7">
    <source>
        <dbReference type="EMBL" id="TFD97450.1"/>
    </source>
</evidence>
<dbReference type="InterPro" id="IPR029061">
    <property type="entry name" value="THDP-binding"/>
</dbReference>
<comment type="similarity">
    <text evidence="1 3">Belongs to the TPP enzyme family.</text>
</comment>
<evidence type="ECO:0000313" key="8">
    <source>
        <dbReference type="Proteomes" id="UP000297861"/>
    </source>
</evidence>
<keyword evidence="2 3" id="KW-0786">Thiamine pyrophosphate</keyword>
<dbReference type="GO" id="GO:0019752">
    <property type="term" value="P:carboxylic acid metabolic process"/>
    <property type="evidence" value="ECO:0007669"/>
    <property type="project" value="UniProtKB-ARBA"/>
</dbReference>
<dbReference type="AlphaFoldDB" id="A0A4Y8L8Q1"/>
<feature type="domain" description="Thiamine pyrophosphate enzyme TPP-binding" evidence="5">
    <location>
        <begin position="380"/>
        <end position="526"/>
    </location>
</feature>
<dbReference type="OrthoDB" id="4494979at2"/>
<dbReference type="CDD" id="cd02014">
    <property type="entry name" value="TPP_POX"/>
    <property type="match status" value="1"/>
</dbReference>
<sequence length="578" mass="62986">MGKKVAEQLIETIKHAGIRHIYAVTGDSLNEVNDAVRKDDDVKWIHVRHEETGAYAALAEAELNGIACCAGSSGPGHVHLINGLYDAQRANASVLAIASTCPTGEFGSSFFQETNTIKLFDDCSGYNQIANTPMQFARMLQAALQHTVHKKEVAVLGLPGDLAESEACDIHTSVQVLPSKSVYRPQDAEIAALAELINSTEKVTLYCGIGAKDAHDEVVQLSKLINAPVGYSFRGKMAVQYNNPNEVGMTGLLGLPSAFSSMNDTDLLILLGTDFPYALFMPDDCKIVQVDVRPERIGRRARVNMGLAGTVEDTLRALLPLVKKKEKDDFLRDQMKLYDKVKKNLAAMADQRGKIDNIAPEYVATIIDNLANDDTIFTVDTGMCCVWGARYLHATGKREMLGSFSHGSMANAMPMAIGAALARPDQQIVALCGDGGLSMMMGDLATIVEYKLPIKLIVFDNRTLGMVKLEMEVAGLPDHETNMYNPDFAAIANAMGMKSLSVNDPEKVEETISTAFAMEGPVLVSVKTDPNALAMPPKIEFVQMKGFAKSMARLLWAGRIDEVWDTAKSNLKHWRDLL</sequence>
<dbReference type="InterPro" id="IPR047212">
    <property type="entry name" value="TPP_POXB-like"/>
</dbReference>
<gene>
    <name evidence="7" type="ORF">E2605_07215</name>
</gene>
<dbReference type="Pfam" id="PF02775">
    <property type="entry name" value="TPP_enzyme_C"/>
    <property type="match status" value="1"/>
</dbReference>
<dbReference type="InterPro" id="IPR000399">
    <property type="entry name" value="TPP-bd_CS"/>
</dbReference>
<evidence type="ECO:0000259" key="6">
    <source>
        <dbReference type="Pfam" id="PF02776"/>
    </source>
</evidence>
<protein>
    <submittedName>
        <fullName evidence="7">Ubiquinone-dependent pyruvate dehydrogenase</fullName>
    </submittedName>
</protein>
<dbReference type="GO" id="GO:0000287">
    <property type="term" value="F:magnesium ion binding"/>
    <property type="evidence" value="ECO:0007669"/>
    <property type="project" value="InterPro"/>
</dbReference>
<dbReference type="GO" id="GO:0003824">
    <property type="term" value="F:catalytic activity"/>
    <property type="evidence" value="ECO:0007669"/>
    <property type="project" value="InterPro"/>
</dbReference>